<feature type="transmembrane region" description="Helical" evidence="7">
    <location>
        <begin position="40"/>
        <end position="63"/>
    </location>
</feature>
<reference evidence="8 9" key="1">
    <citation type="submission" date="2024-11" db="EMBL/GenBank/DDBJ databases">
        <title>Chromosome-level genome assembly of the freshwater bivalve Anodonta woodiana.</title>
        <authorList>
            <person name="Chen X."/>
        </authorList>
    </citation>
    <scope>NUCLEOTIDE SEQUENCE [LARGE SCALE GENOMIC DNA]</scope>
    <source>
        <strain evidence="8">MN2024</strain>
        <tissue evidence="8">Gills</tissue>
    </source>
</reference>
<feature type="transmembrane region" description="Helical" evidence="7">
    <location>
        <begin position="504"/>
        <end position="528"/>
    </location>
</feature>
<evidence type="ECO:0000256" key="7">
    <source>
        <dbReference type="SAM" id="Phobius"/>
    </source>
</evidence>
<keyword evidence="5 7" id="KW-1133">Transmembrane helix</keyword>
<feature type="transmembrane region" description="Helical" evidence="7">
    <location>
        <begin position="333"/>
        <end position="356"/>
    </location>
</feature>
<evidence type="ECO:0000313" key="9">
    <source>
        <dbReference type="Proteomes" id="UP001634394"/>
    </source>
</evidence>
<feature type="transmembrane region" description="Helical" evidence="7">
    <location>
        <begin position="447"/>
        <end position="470"/>
    </location>
</feature>
<keyword evidence="3 7" id="KW-0812">Transmembrane</keyword>
<comment type="similarity">
    <text evidence="2">Belongs to the major facilitator superfamily. Proton-dependent oligopeptide transporter (POT/PTR) (TC 2.A.17) family.</text>
</comment>
<keyword evidence="4" id="KW-0813">Transport</keyword>
<dbReference type="GO" id="GO:0016020">
    <property type="term" value="C:membrane"/>
    <property type="evidence" value="ECO:0007669"/>
    <property type="project" value="UniProtKB-SubCell"/>
</dbReference>
<evidence type="ECO:0000256" key="6">
    <source>
        <dbReference type="ARBA" id="ARBA00023136"/>
    </source>
</evidence>
<keyword evidence="4" id="KW-0653">Protein transport</keyword>
<feature type="transmembrane region" description="Helical" evidence="7">
    <location>
        <begin position="368"/>
        <end position="388"/>
    </location>
</feature>
<dbReference type="SUPFAM" id="SSF103473">
    <property type="entry name" value="MFS general substrate transporter"/>
    <property type="match status" value="1"/>
</dbReference>
<feature type="transmembrane region" description="Helical" evidence="7">
    <location>
        <begin position="193"/>
        <end position="212"/>
    </location>
</feature>
<keyword evidence="9" id="KW-1185">Reference proteome</keyword>
<evidence type="ECO:0000256" key="5">
    <source>
        <dbReference type="ARBA" id="ARBA00022989"/>
    </source>
</evidence>
<evidence type="ECO:0000256" key="2">
    <source>
        <dbReference type="ARBA" id="ARBA00005982"/>
    </source>
</evidence>
<comment type="subcellular location">
    <subcellularLocation>
        <location evidence="1">Membrane</location>
        <topology evidence="1">Multi-pass membrane protein</topology>
    </subcellularLocation>
</comment>
<dbReference type="Proteomes" id="UP001634394">
    <property type="component" value="Unassembled WGS sequence"/>
</dbReference>
<organism evidence="8 9">
    <name type="scientific">Sinanodonta woodiana</name>
    <name type="common">Chinese pond mussel</name>
    <name type="synonym">Anodonta woodiana</name>
    <dbReference type="NCBI Taxonomy" id="1069815"/>
    <lineage>
        <taxon>Eukaryota</taxon>
        <taxon>Metazoa</taxon>
        <taxon>Spiralia</taxon>
        <taxon>Lophotrochozoa</taxon>
        <taxon>Mollusca</taxon>
        <taxon>Bivalvia</taxon>
        <taxon>Autobranchia</taxon>
        <taxon>Heteroconchia</taxon>
        <taxon>Palaeoheterodonta</taxon>
        <taxon>Unionida</taxon>
        <taxon>Unionoidea</taxon>
        <taxon>Unionidae</taxon>
        <taxon>Unioninae</taxon>
        <taxon>Sinanodonta</taxon>
    </lineage>
</organism>
<feature type="transmembrane region" description="Helical" evidence="7">
    <location>
        <begin position="218"/>
        <end position="236"/>
    </location>
</feature>
<evidence type="ECO:0000313" key="8">
    <source>
        <dbReference type="EMBL" id="KAL3877172.1"/>
    </source>
</evidence>
<dbReference type="EMBL" id="JBJQND010000005">
    <property type="protein sequence ID" value="KAL3877172.1"/>
    <property type="molecule type" value="Genomic_DNA"/>
</dbReference>
<comment type="caution">
    <text evidence="8">The sequence shown here is derived from an EMBL/GenBank/DDBJ whole genome shotgun (WGS) entry which is preliminary data.</text>
</comment>
<feature type="transmembrane region" description="Helical" evidence="7">
    <location>
        <begin position="113"/>
        <end position="132"/>
    </location>
</feature>
<dbReference type="Gene3D" id="1.20.1250.20">
    <property type="entry name" value="MFS general substrate transporter like domains"/>
    <property type="match status" value="1"/>
</dbReference>
<keyword evidence="6 7" id="KW-0472">Membrane</keyword>
<evidence type="ECO:0000256" key="1">
    <source>
        <dbReference type="ARBA" id="ARBA00004141"/>
    </source>
</evidence>
<dbReference type="InterPro" id="IPR000109">
    <property type="entry name" value="POT_fam"/>
</dbReference>
<dbReference type="InterPro" id="IPR036259">
    <property type="entry name" value="MFS_trans_sf"/>
</dbReference>
<evidence type="ECO:0000256" key="4">
    <source>
        <dbReference type="ARBA" id="ARBA00022856"/>
    </source>
</evidence>
<accession>A0ABD3WT65</accession>
<protein>
    <submittedName>
        <fullName evidence="8">Uncharacterized protein</fullName>
    </submittedName>
</protein>
<feature type="transmembrane region" description="Helical" evidence="7">
    <location>
        <begin position="152"/>
        <end position="172"/>
    </location>
</feature>
<dbReference type="GO" id="GO:0015833">
    <property type="term" value="P:peptide transport"/>
    <property type="evidence" value="ECO:0007669"/>
    <property type="project" value="UniProtKB-KW"/>
</dbReference>
<dbReference type="AlphaFoldDB" id="A0ABD3WT65"/>
<sequence>MDEKPELSARTPLLSVAAHERTPSRNISINRIKEVTVQRYNVCTLSVFLILATVFCEQFAFFSVLHNMVLFCTSKLDFTSFEATMTCWIFSGTVYMVTPLVGGYLADSLCGRYKTILGSGFIFVIGKILLFFSAGDFKSWSGYDREDVTKALFLTSLVVISIGSGGIQANIIPFGAQHVSHMGPRAVQTFCHWYYWARNIGSIASAGVVYLQQGTKQFCWGYLMSLLILVVGLVIFRVGKRTYKHVPPSESVLKKAITMCWKMRRRDRGQFNMSQFETSNIYDVKNVLKSLPTYGFITVYWMSYAQMSTSLFLQSTELDLSIDGVNIPPAFLIYFNPAMVVLCIPLMDTIIYPLLIKCGKGPTYLQRIGIGMFLAVLALCYAGGLEIFRKQHEQFVQESTNISYNASSISVFHQVPVFALLGLSEVWTSITGLEFAYTNFPDYMQGLITGLFLMTIGLGSVYSIILTAIVQRAKPEYSGLRWVIDIRAQNWYPNDPAANGHMEVLFFLIAGITFVFMLIFVFVTKFGYTSTQEDSRTQFVGSHNKLNSENT</sequence>
<dbReference type="PANTHER" id="PTHR11654">
    <property type="entry name" value="OLIGOPEPTIDE TRANSPORTER-RELATED"/>
    <property type="match status" value="1"/>
</dbReference>
<evidence type="ECO:0000256" key="3">
    <source>
        <dbReference type="ARBA" id="ARBA00022692"/>
    </source>
</evidence>
<name>A0ABD3WT65_SINWO</name>
<keyword evidence="4" id="KW-0571">Peptide transport</keyword>
<feature type="transmembrane region" description="Helical" evidence="7">
    <location>
        <begin position="83"/>
        <end position="106"/>
    </location>
</feature>
<proteinExistence type="inferred from homology"/>
<gene>
    <name evidence="8" type="ORF">ACJMK2_034919</name>
</gene>
<dbReference type="Pfam" id="PF00854">
    <property type="entry name" value="PTR2"/>
    <property type="match status" value="2"/>
</dbReference>